<dbReference type="InParanoid" id="H3H0R0"/>
<feature type="compositionally biased region" description="Polar residues" evidence="1">
    <location>
        <begin position="10"/>
        <end position="25"/>
    </location>
</feature>
<protein>
    <recommendedName>
        <fullName evidence="4">BZIP domain-containing protein</fullName>
    </recommendedName>
</protein>
<dbReference type="VEuPathDB" id="FungiDB:KRP23_4016"/>
<dbReference type="EMBL" id="DS566092">
    <property type="status" value="NOT_ANNOTATED_CDS"/>
    <property type="molecule type" value="Genomic_DNA"/>
</dbReference>
<dbReference type="VEuPathDB" id="FungiDB:KRP22_2735"/>
<name>H3H0R0_PHYRM</name>
<reference evidence="3" key="1">
    <citation type="journal article" date="2006" name="Science">
        <title>Phytophthora genome sequences uncover evolutionary origins and mechanisms of pathogenesis.</title>
        <authorList>
            <person name="Tyler B.M."/>
            <person name="Tripathy S."/>
            <person name="Zhang X."/>
            <person name="Dehal P."/>
            <person name="Jiang R.H."/>
            <person name="Aerts A."/>
            <person name="Arredondo F.D."/>
            <person name="Baxter L."/>
            <person name="Bensasson D."/>
            <person name="Beynon J.L."/>
            <person name="Chapman J."/>
            <person name="Damasceno C.M."/>
            <person name="Dorrance A.E."/>
            <person name="Dou D."/>
            <person name="Dickerman A.W."/>
            <person name="Dubchak I.L."/>
            <person name="Garbelotto M."/>
            <person name="Gijzen M."/>
            <person name="Gordon S.G."/>
            <person name="Govers F."/>
            <person name="Grunwald N.J."/>
            <person name="Huang W."/>
            <person name="Ivors K.L."/>
            <person name="Jones R.W."/>
            <person name="Kamoun S."/>
            <person name="Krampis K."/>
            <person name="Lamour K.H."/>
            <person name="Lee M.K."/>
            <person name="McDonald W.H."/>
            <person name="Medina M."/>
            <person name="Meijer H.J."/>
            <person name="Nordberg E.K."/>
            <person name="Maclean D.J."/>
            <person name="Ospina-Giraldo M.D."/>
            <person name="Morris P.F."/>
            <person name="Phuntumart V."/>
            <person name="Putnam N.H."/>
            <person name="Rash S."/>
            <person name="Rose J.K."/>
            <person name="Sakihama Y."/>
            <person name="Salamov A.A."/>
            <person name="Savidor A."/>
            <person name="Scheuring C.F."/>
            <person name="Smith B.M."/>
            <person name="Sobral B.W."/>
            <person name="Terry A."/>
            <person name="Torto-Alalibo T.A."/>
            <person name="Win J."/>
            <person name="Xu Z."/>
            <person name="Zhang H."/>
            <person name="Grigoriev I.V."/>
            <person name="Rokhsar D.S."/>
            <person name="Boore J.L."/>
        </authorList>
    </citation>
    <scope>NUCLEOTIDE SEQUENCE [LARGE SCALE GENOMIC DNA]</scope>
    <source>
        <strain evidence="3">Pr102</strain>
    </source>
</reference>
<evidence type="ECO:0000256" key="1">
    <source>
        <dbReference type="SAM" id="MobiDB-lite"/>
    </source>
</evidence>
<dbReference type="eggNOG" id="ENOG502RCP6">
    <property type="taxonomic scope" value="Eukaryota"/>
</dbReference>
<evidence type="ECO:0000313" key="2">
    <source>
        <dbReference type="EnsemblProtists" id="Phyra83760"/>
    </source>
</evidence>
<dbReference type="OMA" id="RIDCNCT"/>
<proteinExistence type="predicted"/>
<dbReference type="HOGENOM" id="CLU_051444_1_0_1"/>
<dbReference type="Proteomes" id="UP000005238">
    <property type="component" value="Unassembled WGS sequence"/>
</dbReference>
<evidence type="ECO:0000313" key="3">
    <source>
        <dbReference type="Proteomes" id="UP000005238"/>
    </source>
</evidence>
<accession>H3H0R0</accession>
<dbReference type="AlphaFoldDB" id="H3H0R0"/>
<sequence length="362" mass="41422">MDTTDRDTQKATQQRFLGFSPQPTAASFRSKSHSSRSSGLGSYRQQEPEVAPQYRASVPAFDPLRYRPTSSDDVVPTCASQQASNTEMEPFLQWPKRIRLQTARRRQQCRANQARYRQKQLVYNKTLEHTVLTLRANIPVLELQRNRLQYGGNHDVWNVVVEYFHTFRFGALMTLPETLEGRAHRSINEIKYRENAETKRQLAFLRSSMTDNVMLGERSGVETLMKQWVLYSLSFQNLYFRLERIERTNDQFVSVTAVLNVTVSEETLRGVFPHLLHRDAIQGEVEAAKAASLRSRMIGQRLLLPCSLCFEWDASICRVVLLETTVNFMKPLMEVLGNLSDVAMVLGGARITRDGSVGIRAD</sequence>
<evidence type="ECO:0008006" key="4">
    <source>
        <dbReference type="Google" id="ProtNLM"/>
    </source>
</evidence>
<dbReference type="EnsemblProtists" id="Phyra83760">
    <property type="protein sequence ID" value="Phyra83760"/>
    <property type="gene ID" value="Phyra83760"/>
</dbReference>
<feature type="region of interest" description="Disordered" evidence="1">
    <location>
        <begin position="1"/>
        <end position="54"/>
    </location>
</feature>
<reference evidence="2" key="2">
    <citation type="submission" date="2015-06" db="UniProtKB">
        <authorList>
            <consortium name="EnsemblProtists"/>
        </authorList>
    </citation>
    <scope>IDENTIFICATION</scope>
    <source>
        <strain evidence="2">Pr102</strain>
    </source>
</reference>
<organism evidence="2 3">
    <name type="scientific">Phytophthora ramorum</name>
    <name type="common">Sudden oak death agent</name>
    <dbReference type="NCBI Taxonomy" id="164328"/>
    <lineage>
        <taxon>Eukaryota</taxon>
        <taxon>Sar</taxon>
        <taxon>Stramenopiles</taxon>
        <taxon>Oomycota</taxon>
        <taxon>Peronosporomycetes</taxon>
        <taxon>Peronosporales</taxon>
        <taxon>Peronosporaceae</taxon>
        <taxon>Phytophthora</taxon>
    </lineage>
</organism>
<dbReference type="CDD" id="cd14688">
    <property type="entry name" value="bZIP_YAP"/>
    <property type="match status" value="1"/>
</dbReference>
<keyword evidence="3" id="KW-1185">Reference proteome</keyword>